<gene>
    <name evidence="3" type="ORF">GCM10016234_17360</name>
</gene>
<reference evidence="3" key="2">
    <citation type="submission" date="2020-09" db="EMBL/GenBank/DDBJ databases">
        <authorList>
            <person name="Sun Q."/>
            <person name="Kim S."/>
        </authorList>
    </citation>
    <scope>NUCLEOTIDE SEQUENCE</scope>
    <source>
        <strain evidence="3">KCTC 42249</strain>
    </source>
</reference>
<sequence length="326" mass="35689">MEKTRLGFIGAGGIAMRHLGVLRQFEDVALAAFADTDFGRAEAVAAEHGGKAYADHRALLDNEELDAVYICVPPFAHGEAERDVIARKLPFFVEKPIALDLATGEDIAAKVKEAGLITGVGYHWRYLDTVEEARNLLADNPAQLFSGYWLDQTPPPTWWWKKDMSGGQVVEQTTHIIDLTRFLFGDVTEVTGLASHKARPDFPDLDVPTASTASLRFANGTIGNLASTCLLRWGHRVGLHLFADGLAIELSDREIMVDTGHGRPVRGAHGDPVWHEDRDFIDAVRGGENRIRCSYEEALKTHRVALAIAQSAETGKPVSLTATKEA</sequence>
<dbReference type="InterPro" id="IPR055170">
    <property type="entry name" value="GFO_IDH_MocA-like_dom"/>
</dbReference>
<feature type="domain" description="GFO/IDH/MocA-like oxidoreductase" evidence="2">
    <location>
        <begin position="146"/>
        <end position="236"/>
    </location>
</feature>
<comment type="caution">
    <text evidence="3">The sequence shown here is derived from an EMBL/GenBank/DDBJ whole genome shotgun (WGS) entry which is preliminary data.</text>
</comment>
<dbReference type="AlphaFoldDB" id="A0A8J3GLN2"/>
<dbReference type="Gene3D" id="3.40.50.720">
    <property type="entry name" value="NAD(P)-binding Rossmann-like Domain"/>
    <property type="match status" value="1"/>
</dbReference>
<dbReference type="Gene3D" id="3.30.360.10">
    <property type="entry name" value="Dihydrodipicolinate Reductase, domain 2"/>
    <property type="match status" value="1"/>
</dbReference>
<dbReference type="InterPro" id="IPR052515">
    <property type="entry name" value="Gfo/Idh/MocA_Oxidoreductase"/>
</dbReference>
<evidence type="ECO:0000259" key="2">
    <source>
        <dbReference type="Pfam" id="PF22725"/>
    </source>
</evidence>
<dbReference type="GO" id="GO:0000166">
    <property type="term" value="F:nucleotide binding"/>
    <property type="evidence" value="ECO:0007669"/>
    <property type="project" value="InterPro"/>
</dbReference>
<evidence type="ECO:0000313" key="4">
    <source>
        <dbReference type="Proteomes" id="UP000630142"/>
    </source>
</evidence>
<organism evidence="3 4">
    <name type="scientific">Tianweitania populi</name>
    <dbReference type="NCBI Taxonomy" id="1607949"/>
    <lineage>
        <taxon>Bacteria</taxon>
        <taxon>Pseudomonadati</taxon>
        <taxon>Pseudomonadota</taxon>
        <taxon>Alphaproteobacteria</taxon>
        <taxon>Hyphomicrobiales</taxon>
        <taxon>Phyllobacteriaceae</taxon>
        <taxon>Tianweitania</taxon>
    </lineage>
</organism>
<dbReference type="InterPro" id="IPR036291">
    <property type="entry name" value="NAD(P)-bd_dom_sf"/>
</dbReference>
<dbReference type="SUPFAM" id="SSF55347">
    <property type="entry name" value="Glyceraldehyde-3-phosphate dehydrogenase-like, C-terminal domain"/>
    <property type="match status" value="1"/>
</dbReference>
<evidence type="ECO:0000259" key="1">
    <source>
        <dbReference type="Pfam" id="PF01408"/>
    </source>
</evidence>
<dbReference type="Pfam" id="PF22725">
    <property type="entry name" value="GFO_IDH_MocA_C3"/>
    <property type="match status" value="1"/>
</dbReference>
<dbReference type="EMBL" id="BMZQ01000001">
    <property type="protein sequence ID" value="GHD12680.1"/>
    <property type="molecule type" value="Genomic_DNA"/>
</dbReference>
<dbReference type="Proteomes" id="UP000630142">
    <property type="component" value="Unassembled WGS sequence"/>
</dbReference>
<dbReference type="PANTHER" id="PTHR43249">
    <property type="entry name" value="UDP-N-ACETYL-2-AMINO-2-DEOXY-D-GLUCURONATE OXIDASE"/>
    <property type="match status" value="1"/>
</dbReference>
<proteinExistence type="predicted"/>
<dbReference type="Pfam" id="PF01408">
    <property type="entry name" value="GFO_IDH_MocA"/>
    <property type="match status" value="1"/>
</dbReference>
<dbReference type="PANTHER" id="PTHR43249:SF1">
    <property type="entry name" value="D-GLUCOSIDE 3-DEHYDROGENASE"/>
    <property type="match status" value="1"/>
</dbReference>
<accession>A0A8J3GLN2</accession>
<dbReference type="SUPFAM" id="SSF51735">
    <property type="entry name" value="NAD(P)-binding Rossmann-fold domains"/>
    <property type="match status" value="1"/>
</dbReference>
<protein>
    <recommendedName>
        <fullName evidence="5">Gfo/Idh/MocA family oxidoreductase</fullName>
    </recommendedName>
</protein>
<evidence type="ECO:0008006" key="5">
    <source>
        <dbReference type="Google" id="ProtNLM"/>
    </source>
</evidence>
<dbReference type="InterPro" id="IPR000683">
    <property type="entry name" value="Gfo/Idh/MocA-like_OxRdtase_N"/>
</dbReference>
<evidence type="ECO:0000313" key="3">
    <source>
        <dbReference type="EMBL" id="GHD12680.1"/>
    </source>
</evidence>
<feature type="domain" description="Gfo/Idh/MocA-like oxidoreductase N-terminal" evidence="1">
    <location>
        <begin position="5"/>
        <end position="122"/>
    </location>
</feature>
<reference evidence="3" key="1">
    <citation type="journal article" date="2014" name="Int. J. Syst. Evol. Microbiol.">
        <title>Complete genome sequence of Corynebacterium casei LMG S-19264T (=DSM 44701T), isolated from a smear-ripened cheese.</title>
        <authorList>
            <consortium name="US DOE Joint Genome Institute (JGI-PGF)"/>
            <person name="Walter F."/>
            <person name="Albersmeier A."/>
            <person name="Kalinowski J."/>
            <person name="Ruckert C."/>
        </authorList>
    </citation>
    <scope>NUCLEOTIDE SEQUENCE</scope>
    <source>
        <strain evidence="3">KCTC 42249</strain>
    </source>
</reference>
<name>A0A8J3GLN2_9HYPH</name>
<keyword evidence="4" id="KW-1185">Reference proteome</keyword>